<comment type="subcellular location">
    <subcellularLocation>
        <location evidence="9">Nucleus</location>
    </subcellularLocation>
</comment>
<keyword evidence="4 9" id="KW-0808">Transferase</keyword>
<keyword evidence="2 9" id="KW-0820">tRNA-binding</keyword>
<evidence type="ECO:0000256" key="2">
    <source>
        <dbReference type="ARBA" id="ARBA00022555"/>
    </source>
</evidence>
<organism evidence="10 11">
    <name type="scientific">Aphanomyces astaci</name>
    <name type="common">Crayfish plague agent</name>
    <dbReference type="NCBI Taxonomy" id="112090"/>
    <lineage>
        <taxon>Eukaryota</taxon>
        <taxon>Sar</taxon>
        <taxon>Stramenopiles</taxon>
        <taxon>Oomycota</taxon>
        <taxon>Saprolegniomycetes</taxon>
        <taxon>Saprolegniales</taxon>
        <taxon>Verrucalvaceae</taxon>
        <taxon>Aphanomyces</taxon>
    </lineage>
</organism>
<gene>
    <name evidence="10" type="ORF">AaE_013094</name>
</gene>
<dbReference type="PROSITE" id="PS51625">
    <property type="entry name" value="SAM_MT_TRMB"/>
    <property type="match status" value="1"/>
</dbReference>
<evidence type="ECO:0000256" key="7">
    <source>
        <dbReference type="ARBA" id="ARBA00022884"/>
    </source>
</evidence>
<feature type="binding site" evidence="9">
    <location>
        <position position="167"/>
    </location>
    <ligand>
        <name>S-adenosyl-L-methionine</name>
        <dbReference type="ChEBI" id="CHEBI:59789"/>
    </ligand>
</feature>
<dbReference type="InterPro" id="IPR003358">
    <property type="entry name" value="tRNA_(Gua-N-7)_MeTrfase_Trmb"/>
</dbReference>
<keyword evidence="3 9" id="KW-0489">Methyltransferase</keyword>
<name>A0A6A4ZC22_APHAT</name>
<evidence type="ECO:0000256" key="5">
    <source>
        <dbReference type="ARBA" id="ARBA00022691"/>
    </source>
</evidence>
<dbReference type="Gene3D" id="3.40.50.150">
    <property type="entry name" value="Vaccinia Virus protein VP39"/>
    <property type="match status" value="1"/>
</dbReference>
<dbReference type="SUPFAM" id="SSF53335">
    <property type="entry name" value="S-adenosyl-L-methionine-dependent methyltransferases"/>
    <property type="match status" value="1"/>
</dbReference>
<evidence type="ECO:0000313" key="10">
    <source>
        <dbReference type="EMBL" id="KAF0708774.1"/>
    </source>
</evidence>
<dbReference type="InterPro" id="IPR029063">
    <property type="entry name" value="SAM-dependent_MTases_sf"/>
</dbReference>
<dbReference type="CDD" id="cd02440">
    <property type="entry name" value="AdoMet_MTases"/>
    <property type="match status" value="1"/>
</dbReference>
<dbReference type="Pfam" id="PF02390">
    <property type="entry name" value="Methyltransf_4"/>
    <property type="match status" value="1"/>
</dbReference>
<dbReference type="VEuPathDB" id="FungiDB:H257_08617"/>
<feature type="active site" evidence="9">
    <location>
        <position position="170"/>
    </location>
</feature>
<protein>
    <recommendedName>
        <fullName evidence="9">tRNA (guanine-N(7)-)-methyltransferase</fullName>
        <ecNumber evidence="9">2.1.1.33</ecNumber>
    </recommendedName>
    <alternativeName>
        <fullName evidence="9">tRNA (guanine(46)-N(7))-methyltransferase</fullName>
    </alternativeName>
    <alternativeName>
        <fullName evidence="9">tRNA(m7G46)-methyltransferase</fullName>
    </alternativeName>
</protein>
<evidence type="ECO:0000256" key="9">
    <source>
        <dbReference type="HAMAP-Rule" id="MF_03055"/>
    </source>
</evidence>
<feature type="binding site" evidence="9">
    <location>
        <begin position="258"/>
        <end position="260"/>
    </location>
    <ligand>
        <name>S-adenosyl-L-methionine</name>
        <dbReference type="ChEBI" id="CHEBI:59789"/>
    </ligand>
</feature>
<sequence length="292" mass="33262">MAGHKRTSDGEMAAATTESEIVGMPQKKFYRSRAHCNPLSHNDSFDYPLNPADMNWSTHFPKLENPYVLHFVVIPDLGCFRKVDILDIGCGFGGLTIALAGLFPDKTTLAMEIRPKVTEYVRLRIEALRQENASTNQFQNVSVLRTNAMRYLPHYFEKGQIHKMFFCFPDPQFKQRNHRRRIVNTHLLAEYAYLIPEGGILYTITDVEDLHNWHVAKCDAHPCFERITDQAVLVRYLSFTIFIPSSADPCVAAMTEETEEGKKVARSGGNKYIAVYRRVSDAHVQATASKLF</sequence>
<evidence type="ECO:0000256" key="1">
    <source>
        <dbReference type="ARBA" id="ARBA00000142"/>
    </source>
</evidence>
<dbReference type="UniPathway" id="UPA00989"/>
<feature type="binding site" evidence="9">
    <location>
        <begin position="112"/>
        <end position="113"/>
    </location>
    <ligand>
        <name>S-adenosyl-L-methionine</name>
        <dbReference type="ChEBI" id="CHEBI:59789"/>
    </ligand>
</feature>
<evidence type="ECO:0000256" key="6">
    <source>
        <dbReference type="ARBA" id="ARBA00022694"/>
    </source>
</evidence>
<comment type="similarity">
    <text evidence="9">Belongs to the class I-like SAM-binding methyltransferase superfamily. TrmB family.</text>
</comment>
<evidence type="ECO:0000256" key="3">
    <source>
        <dbReference type="ARBA" id="ARBA00022603"/>
    </source>
</evidence>
<dbReference type="GO" id="GO:0000049">
    <property type="term" value="F:tRNA binding"/>
    <property type="evidence" value="ECO:0007669"/>
    <property type="project" value="UniProtKB-UniRule"/>
</dbReference>
<accession>A0A6A4ZC22</accession>
<proteinExistence type="inferred from homology"/>
<dbReference type="PANTHER" id="PTHR23417">
    <property type="entry name" value="3-DEOXY-D-MANNO-OCTULOSONIC-ACID TRANSFERASE/TRNA GUANINE-N 7 - -METHYLTRANSFERASE"/>
    <property type="match status" value="1"/>
</dbReference>
<reference evidence="10 11" key="1">
    <citation type="submission" date="2019-06" db="EMBL/GenBank/DDBJ databases">
        <title>Genomics analysis of Aphanomyces spp. identifies a new class of oomycete effector associated with host adaptation.</title>
        <authorList>
            <person name="Gaulin E."/>
        </authorList>
    </citation>
    <scope>NUCLEOTIDE SEQUENCE [LARGE SCALE GENOMIC DNA]</scope>
    <source>
        <strain evidence="10 11">E</strain>
    </source>
</reference>
<keyword evidence="5 9" id="KW-0949">S-adenosyl-L-methionine</keyword>
<evidence type="ECO:0000256" key="4">
    <source>
        <dbReference type="ARBA" id="ARBA00022679"/>
    </source>
</evidence>
<dbReference type="Proteomes" id="UP000469452">
    <property type="component" value="Unassembled WGS sequence"/>
</dbReference>
<dbReference type="GO" id="GO:0043527">
    <property type="term" value="C:tRNA methyltransferase complex"/>
    <property type="evidence" value="ECO:0007669"/>
    <property type="project" value="TreeGrafter"/>
</dbReference>
<dbReference type="EC" id="2.1.1.33" evidence="9"/>
<keyword evidence="6 9" id="KW-0819">tRNA processing</keyword>
<feature type="binding site" evidence="9">
    <location>
        <position position="89"/>
    </location>
    <ligand>
        <name>S-adenosyl-L-methionine</name>
        <dbReference type="ChEBI" id="CHEBI:59789"/>
    </ligand>
</feature>
<evidence type="ECO:0000256" key="8">
    <source>
        <dbReference type="ARBA" id="ARBA00023242"/>
    </source>
</evidence>
<comment type="function">
    <text evidence="9">Catalyzes the formation of N(7)-methylguanine at position 46 (m7G46) in tRNA.</text>
</comment>
<dbReference type="InterPro" id="IPR025763">
    <property type="entry name" value="Trm8_euk"/>
</dbReference>
<dbReference type="AlphaFoldDB" id="A0A6A4ZC22"/>
<dbReference type="GO" id="GO:0008176">
    <property type="term" value="F:tRNA (guanine(46)-N7)-methyltransferase activity"/>
    <property type="evidence" value="ECO:0007669"/>
    <property type="project" value="UniProtKB-UniRule"/>
</dbReference>
<keyword evidence="8 9" id="KW-0539">Nucleus</keyword>
<comment type="catalytic activity">
    <reaction evidence="1 9">
        <text>guanosine(46) in tRNA + S-adenosyl-L-methionine = N(7)-methylguanosine(46) in tRNA + S-adenosyl-L-homocysteine</text>
        <dbReference type="Rhea" id="RHEA:42708"/>
        <dbReference type="Rhea" id="RHEA-COMP:10188"/>
        <dbReference type="Rhea" id="RHEA-COMP:10189"/>
        <dbReference type="ChEBI" id="CHEBI:57856"/>
        <dbReference type="ChEBI" id="CHEBI:59789"/>
        <dbReference type="ChEBI" id="CHEBI:74269"/>
        <dbReference type="ChEBI" id="CHEBI:74480"/>
        <dbReference type="EC" id="2.1.1.33"/>
    </reaction>
</comment>
<dbReference type="GO" id="GO:0005634">
    <property type="term" value="C:nucleus"/>
    <property type="evidence" value="ECO:0007669"/>
    <property type="project" value="UniProtKB-SubCell"/>
</dbReference>
<feature type="binding site" evidence="9">
    <location>
        <begin position="147"/>
        <end position="148"/>
    </location>
    <ligand>
        <name>S-adenosyl-L-methionine</name>
        <dbReference type="ChEBI" id="CHEBI:59789"/>
    </ligand>
</feature>
<dbReference type="PANTHER" id="PTHR23417:SF16">
    <property type="entry name" value="TRNA (GUANINE-N(7)-)-METHYLTRANSFERASE"/>
    <property type="match status" value="1"/>
</dbReference>
<dbReference type="HAMAP" id="MF_03055">
    <property type="entry name" value="tRNA_methyltr_TrmB_euk"/>
    <property type="match status" value="1"/>
</dbReference>
<comment type="caution">
    <text evidence="10">The sequence shown here is derived from an EMBL/GenBank/DDBJ whole genome shotgun (WGS) entry which is preliminary data.</text>
</comment>
<comment type="pathway">
    <text evidence="9">tRNA modification; N(7)-methylguanine-tRNA biosynthesis.</text>
</comment>
<dbReference type="NCBIfam" id="TIGR00091">
    <property type="entry name" value="tRNA (guanosine(46)-N7)-methyltransferase TrmB"/>
    <property type="match status" value="1"/>
</dbReference>
<keyword evidence="7 9" id="KW-0694">RNA-binding</keyword>
<dbReference type="EMBL" id="VJMI01018957">
    <property type="protein sequence ID" value="KAF0708774.1"/>
    <property type="molecule type" value="Genomic_DNA"/>
</dbReference>
<evidence type="ECO:0000313" key="11">
    <source>
        <dbReference type="Proteomes" id="UP000469452"/>
    </source>
</evidence>